<comment type="caution">
    <text evidence="4">The sequence shown here is derived from an EMBL/GenBank/DDBJ whole genome shotgun (WGS) entry which is preliminary data.</text>
</comment>
<dbReference type="PROSITE" id="PS50110">
    <property type="entry name" value="RESPONSE_REGULATORY"/>
    <property type="match status" value="1"/>
</dbReference>
<dbReference type="PRINTS" id="PR00038">
    <property type="entry name" value="HTHLUXR"/>
</dbReference>
<dbReference type="PANTHER" id="PTHR44688:SF16">
    <property type="entry name" value="DNA-BINDING TRANSCRIPTIONAL ACTIVATOR DEVR_DOSR"/>
    <property type="match status" value="1"/>
</dbReference>
<evidence type="ECO:0000256" key="1">
    <source>
        <dbReference type="ARBA" id="ARBA00023015"/>
    </source>
</evidence>
<keyword evidence="2" id="KW-0238">DNA-binding</keyword>
<evidence type="ECO:0000256" key="2">
    <source>
        <dbReference type="ARBA" id="ARBA00023125"/>
    </source>
</evidence>
<keyword evidence="1" id="KW-0805">Transcription regulation</keyword>
<dbReference type="SUPFAM" id="SSF46894">
    <property type="entry name" value="C-terminal effector domain of the bipartite response regulators"/>
    <property type="match status" value="1"/>
</dbReference>
<evidence type="ECO:0000313" key="4">
    <source>
        <dbReference type="EMBL" id="MTB97049.1"/>
    </source>
</evidence>
<organism evidence="4 5">
    <name type="scientific">Nocardioides marmotae</name>
    <dbReference type="NCBI Taxonomy" id="2663857"/>
    <lineage>
        <taxon>Bacteria</taxon>
        <taxon>Bacillati</taxon>
        <taxon>Actinomycetota</taxon>
        <taxon>Actinomycetes</taxon>
        <taxon>Propionibacteriales</taxon>
        <taxon>Nocardioidaceae</taxon>
        <taxon>Nocardioides</taxon>
    </lineage>
</organism>
<dbReference type="InterPro" id="IPR000792">
    <property type="entry name" value="Tscrpt_reg_LuxR_C"/>
</dbReference>
<evidence type="ECO:0000256" key="3">
    <source>
        <dbReference type="ARBA" id="ARBA00023163"/>
    </source>
</evidence>
<dbReference type="AlphaFoldDB" id="A0A6I3JFZ5"/>
<dbReference type="InterPro" id="IPR011006">
    <property type="entry name" value="CheY-like_superfamily"/>
</dbReference>
<accession>A0A6I3JFZ5</accession>
<evidence type="ECO:0000313" key="5">
    <source>
        <dbReference type="Proteomes" id="UP000433406"/>
    </source>
</evidence>
<dbReference type="SMART" id="SM00421">
    <property type="entry name" value="HTH_LUXR"/>
    <property type="match status" value="1"/>
</dbReference>
<name>A0A6I3JFZ5_9ACTN</name>
<protein>
    <submittedName>
        <fullName evidence="4">Response regulator</fullName>
    </submittedName>
</protein>
<dbReference type="CDD" id="cd06170">
    <property type="entry name" value="LuxR_C_like"/>
    <property type="match status" value="1"/>
</dbReference>
<dbReference type="Pfam" id="PF00196">
    <property type="entry name" value="GerE"/>
    <property type="match status" value="1"/>
</dbReference>
<dbReference type="RefSeq" id="WP_154616802.1">
    <property type="nucleotide sequence ID" value="NZ_CP053660.1"/>
</dbReference>
<dbReference type="PROSITE" id="PS50043">
    <property type="entry name" value="HTH_LUXR_2"/>
    <property type="match status" value="1"/>
</dbReference>
<dbReference type="GO" id="GO:0006355">
    <property type="term" value="P:regulation of DNA-templated transcription"/>
    <property type="evidence" value="ECO:0007669"/>
    <property type="project" value="InterPro"/>
</dbReference>
<dbReference type="InterPro" id="IPR016032">
    <property type="entry name" value="Sig_transdc_resp-reg_C-effctor"/>
</dbReference>
<reference evidence="4 5" key="1">
    <citation type="submission" date="2019-10" db="EMBL/GenBank/DDBJ databases">
        <title>Nocardioides novel species isolated from the excrement of Marmot.</title>
        <authorList>
            <person name="Zhang G."/>
        </authorList>
    </citation>
    <scope>NUCLEOTIDE SEQUENCE [LARGE SCALE GENOMIC DNA]</scope>
    <source>
        <strain evidence="5">zg-579</strain>
    </source>
</reference>
<dbReference type="GO" id="GO:0000160">
    <property type="term" value="P:phosphorelay signal transduction system"/>
    <property type="evidence" value="ECO:0007669"/>
    <property type="project" value="InterPro"/>
</dbReference>
<proteinExistence type="predicted"/>
<keyword evidence="3" id="KW-0804">Transcription</keyword>
<keyword evidence="5" id="KW-1185">Reference proteome</keyword>
<dbReference type="Proteomes" id="UP000433406">
    <property type="component" value="Unassembled WGS sequence"/>
</dbReference>
<gene>
    <name evidence="4" type="ORF">GGQ22_18415</name>
</gene>
<sequence length="218" mass="23485">MPAQPIRVAVVNDYELVVAGLAAMLAPFREQVVLVEADSGLPVVGDVDVVLFDTFARGEGGRGLEGLVASGTARIVVFSWHTDPGVVDRALREGADGYLHKALGAHEIVAALEKVCDGEVVRPDPRLAMTDPDLDRASGAWPGQREGLSPREGEILAYITQGLSNQEIAESTYLSINSVKTYIRTAYRKIGVTRRSQAVAWGMTNGFVPDRSRVRLAD</sequence>
<dbReference type="GO" id="GO:0003677">
    <property type="term" value="F:DNA binding"/>
    <property type="evidence" value="ECO:0007669"/>
    <property type="project" value="UniProtKB-KW"/>
</dbReference>
<dbReference type="EMBL" id="WLCI01000019">
    <property type="protein sequence ID" value="MTB97049.1"/>
    <property type="molecule type" value="Genomic_DNA"/>
</dbReference>
<dbReference type="InterPro" id="IPR001789">
    <property type="entry name" value="Sig_transdc_resp-reg_receiver"/>
</dbReference>
<dbReference type="Gene3D" id="3.40.50.2300">
    <property type="match status" value="1"/>
</dbReference>
<dbReference type="SMART" id="SM00448">
    <property type="entry name" value="REC"/>
    <property type="match status" value="1"/>
</dbReference>
<dbReference type="SUPFAM" id="SSF52172">
    <property type="entry name" value="CheY-like"/>
    <property type="match status" value="1"/>
</dbReference>
<dbReference type="PANTHER" id="PTHR44688">
    <property type="entry name" value="DNA-BINDING TRANSCRIPTIONAL ACTIVATOR DEVR_DOSR"/>
    <property type="match status" value="1"/>
</dbReference>